<dbReference type="InterPro" id="IPR029058">
    <property type="entry name" value="AB_hydrolase_fold"/>
</dbReference>
<dbReference type="PANTHER" id="PTHR47668">
    <property type="entry name" value="DIENELACTONE HYDROLASE FAMILY PROTEIN (AFU_ORTHOLOGUE AFUA_6G01940)"/>
    <property type="match status" value="1"/>
</dbReference>
<dbReference type="EMBL" id="LN723807">
    <property type="protein sequence ID" value="CEP10338.1"/>
    <property type="molecule type" value="Genomic_DNA"/>
</dbReference>
<dbReference type="GO" id="GO:0016787">
    <property type="term" value="F:hydrolase activity"/>
    <property type="evidence" value="ECO:0007669"/>
    <property type="project" value="InterPro"/>
</dbReference>
<dbReference type="InterPro" id="IPR002925">
    <property type="entry name" value="Dienelactn_hydro"/>
</dbReference>
<evidence type="ECO:0000313" key="3">
    <source>
        <dbReference type="Proteomes" id="UP000054107"/>
    </source>
</evidence>
<dbReference type="Proteomes" id="UP000054107">
    <property type="component" value="Unassembled WGS sequence"/>
</dbReference>
<keyword evidence="3" id="KW-1185">Reference proteome</keyword>
<dbReference type="AlphaFoldDB" id="A0A0B7N4H2"/>
<sequence length="247" mass="27427">MSYSKACCSLPPVVSDYKYTGEMVKYEDLSIYSVGPKDAKKAVLVFYDIFGYHPNAYQFCDILAKHCGWRVIMPDFLHGDYATMELLADTPKLLEWIGKVGTVEVVTPDVERSVRYLKEAGVDAATLVGFCWGAKIAVQLTSTMFFFVGASLVHPSFVDVKDAEKAGAPILALPSNDEPDMTEYMQVLAKKPFGSQCKHVRFDDMGHGFCAARGDYTDKLNAQRATEAIQLTANFFSECFKIKDSSL</sequence>
<dbReference type="Pfam" id="PF01738">
    <property type="entry name" value="DLH"/>
    <property type="match status" value="1"/>
</dbReference>
<feature type="domain" description="Dienelactone hydrolase" evidence="1">
    <location>
        <begin position="32"/>
        <end position="238"/>
    </location>
</feature>
<name>A0A0B7N4H2_9FUNG</name>
<protein>
    <recommendedName>
        <fullName evidence="1">Dienelactone hydrolase domain-containing protein</fullName>
    </recommendedName>
</protein>
<evidence type="ECO:0000259" key="1">
    <source>
        <dbReference type="Pfam" id="PF01738"/>
    </source>
</evidence>
<accession>A0A0B7N4H2</accession>
<reference evidence="2 3" key="1">
    <citation type="submission" date="2014-09" db="EMBL/GenBank/DDBJ databases">
        <authorList>
            <person name="Ellenberger Sabrina"/>
        </authorList>
    </citation>
    <scope>NUCLEOTIDE SEQUENCE [LARGE SCALE GENOMIC DNA]</scope>
    <source>
        <strain evidence="2 3">CBS 412.66</strain>
    </source>
</reference>
<dbReference type="STRING" id="35722.A0A0B7N4H2"/>
<gene>
    <name evidence="2" type="primary">PARPA_04008.1 scaffold 10876</name>
</gene>
<proteinExistence type="predicted"/>
<dbReference type="OrthoDB" id="17560at2759"/>
<evidence type="ECO:0000313" key="2">
    <source>
        <dbReference type="EMBL" id="CEP10338.1"/>
    </source>
</evidence>
<dbReference type="Gene3D" id="3.40.50.1820">
    <property type="entry name" value="alpha/beta hydrolase"/>
    <property type="match status" value="1"/>
</dbReference>
<dbReference type="SUPFAM" id="SSF53474">
    <property type="entry name" value="alpha/beta-Hydrolases"/>
    <property type="match status" value="1"/>
</dbReference>
<organism evidence="2 3">
    <name type="scientific">Parasitella parasitica</name>
    <dbReference type="NCBI Taxonomy" id="35722"/>
    <lineage>
        <taxon>Eukaryota</taxon>
        <taxon>Fungi</taxon>
        <taxon>Fungi incertae sedis</taxon>
        <taxon>Mucoromycota</taxon>
        <taxon>Mucoromycotina</taxon>
        <taxon>Mucoromycetes</taxon>
        <taxon>Mucorales</taxon>
        <taxon>Mucorineae</taxon>
        <taxon>Mucoraceae</taxon>
        <taxon>Parasitella</taxon>
    </lineage>
</organism>
<dbReference type="PANTHER" id="PTHR47668:SF1">
    <property type="entry name" value="DIENELACTONE HYDROLASE DOMAIN-CONTAINING PROTEIN-RELATED"/>
    <property type="match status" value="1"/>
</dbReference>